<dbReference type="GO" id="GO:0016020">
    <property type="term" value="C:membrane"/>
    <property type="evidence" value="ECO:0007669"/>
    <property type="project" value="UniProtKB-SubCell"/>
</dbReference>
<dbReference type="OrthoDB" id="4652229at2"/>
<dbReference type="SMART" id="SM00387">
    <property type="entry name" value="HATPase_c"/>
    <property type="match status" value="1"/>
</dbReference>
<dbReference type="GO" id="GO:0005524">
    <property type="term" value="F:ATP binding"/>
    <property type="evidence" value="ECO:0007669"/>
    <property type="project" value="UniProtKB-KW"/>
</dbReference>
<dbReference type="Gene3D" id="3.30.565.10">
    <property type="entry name" value="Histidine kinase-like ATPase, C-terminal domain"/>
    <property type="match status" value="1"/>
</dbReference>
<dbReference type="InterPro" id="IPR013587">
    <property type="entry name" value="Nitrate/nitrite_sensing"/>
</dbReference>
<keyword evidence="6 13" id="KW-0812">Transmembrane</keyword>
<feature type="compositionally biased region" description="Low complexity" evidence="12">
    <location>
        <begin position="731"/>
        <end position="755"/>
    </location>
</feature>
<dbReference type="InterPro" id="IPR050980">
    <property type="entry name" value="2C_sensor_his_kinase"/>
</dbReference>
<evidence type="ECO:0000256" key="7">
    <source>
        <dbReference type="ARBA" id="ARBA00022741"/>
    </source>
</evidence>
<feature type="region of interest" description="Disordered" evidence="12">
    <location>
        <begin position="817"/>
        <end position="941"/>
    </location>
</feature>
<evidence type="ECO:0000256" key="5">
    <source>
        <dbReference type="ARBA" id="ARBA00022679"/>
    </source>
</evidence>
<evidence type="ECO:0000256" key="8">
    <source>
        <dbReference type="ARBA" id="ARBA00022777"/>
    </source>
</evidence>
<name>A0A1I3V9M3_9ACTN</name>
<feature type="region of interest" description="Disordered" evidence="12">
    <location>
        <begin position="403"/>
        <end position="426"/>
    </location>
</feature>
<protein>
    <recommendedName>
        <fullName evidence="3">histidine kinase</fullName>
        <ecNumber evidence="3">2.7.13.3</ecNumber>
    </recommendedName>
</protein>
<dbReference type="InterPro" id="IPR036890">
    <property type="entry name" value="HATPase_C_sf"/>
</dbReference>
<keyword evidence="11" id="KW-0902">Two-component regulatory system</keyword>
<evidence type="ECO:0000256" key="9">
    <source>
        <dbReference type="ARBA" id="ARBA00022840"/>
    </source>
</evidence>
<feature type="compositionally biased region" description="Basic and acidic residues" evidence="12">
    <location>
        <begin position="450"/>
        <end position="466"/>
    </location>
</feature>
<evidence type="ECO:0000313" key="17">
    <source>
        <dbReference type="Proteomes" id="UP000198928"/>
    </source>
</evidence>
<dbReference type="InterPro" id="IPR003660">
    <property type="entry name" value="HAMP_dom"/>
</dbReference>
<dbReference type="EC" id="2.7.13.3" evidence="3"/>
<feature type="region of interest" description="Disordered" evidence="12">
    <location>
        <begin position="450"/>
        <end position="471"/>
    </location>
</feature>
<proteinExistence type="predicted"/>
<dbReference type="PROSITE" id="PS50109">
    <property type="entry name" value="HIS_KIN"/>
    <property type="match status" value="1"/>
</dbReference>
<feature type="compositionally biased region" description="Pro residues" evidence="12">
    <location>
        <begin position="835"/>
        <end position="852"/>
    </location>
</feature>
<feature type="compositionally biased region" description="Basic and acidic residues" evidence="12">
    <location>
        <begin position="819"/>
        <end position="829"/>
    </location>
</feature>
<comment type="subcellular location">
    <subcellularLocation>
        <location evidence="2">Membrane</location>
    </subcellularLocation>
</comment>
<evidence type="ECO:0000256" key="6">
    <source>
        <dbReference type="ARBA" id="ARBA00022692"/>
    </source>
</evidence>
<evidence type="ECO:0000256" key="10">
    <source>
        <dbReference type="ARBA" id="ARBA00022989"/>
    </source>
</evidence>
<evidence type="ECO:0000256" key="13">
    <source>
        <dbReference type="SAM" id="Phobius"/>
    </source>
</evidence>
<feature type="region of interest" description="Disordered" evidence="12">
    <location>
        <begin position="1"/>
        <end position="27"/>
    </location>
</feature>
<keyword evidence="8" id="KW-0418">Kinase</keyword>
<keyword evidence="5" id="KW-0808">Transferase</keyword>
<dbReference type="PROSITE" id="PS50885">
    <property type="entry name" value="HAMP"/>
    <property type="match status" value="1"/>
</dbReference>
<evidence type="ECO:0000256" key="2">
    <source>
        <dbReference type="ARBA" id="ARBA00004370"/>
    </source>
</evidence>
<dbReference type="InterPro" id="IPR005467">
    <property type="entry name" value="His_kinase_dom"/>
</dbReference>
<evidence type="ECO:0000259" key="14">
    <source>
        <dbReference type="PROSITE" id="PS50109"/>
    </source>
</evidence>
<feature type="compositionally biased region" description="Low complexity" evidence="12">
    <location>
        <begin position="907"/>
        <end position="916"/>
    </location>
</feature>
<evidence type="ECO:0000259" key="15">
    <source>
        <dbReference type="PROSITE" id="PS50885"/>
    </source>
</evidence>
<keyword evidence="4" id="KW-0597">Phosphoprotein</keyword>
<comment type="catalytic activity">
    <reaction evidence="1">
        <text>ATP + protein L-histidine = ADP + protein N-phospho-L-histidine.</text>
        <dbReference type="EC" id="2.7.13.3"/>
    </reaction>
</comment>
<feature type="domain" description="HAMP" evidence="15">
    <location>
        <begin position="344"/>
        <end position="398"/>
    </location>
</feature>
<dbReference type="PANTHER" id="PTHR44936">
    <property type="entry name" value="SENSOR PROTEIN CREC"/>
    <property type="match status" value="1"/>
</dbReference>
<sequence>MGKKRHRSSRQDLQDGTASAPPPAGRRARVRNRLLASVVLCAAAVLAAGAPSVATASRDLTDSQRLVDRADLGRRAVSLSHALADERDAVVRRIAAGRTTGDGEGLSERERARVDRAIRELGADAPADIRRLLDAFPDTRRQAVAGEGGAVETYEAYTQLIQSLGGITAATTRALPARAENATADALPDLGRAAEQASAARGLLLAALAGEGEQPRLTAAAQQAHLREQAALADFDQTALADDRDAYARTVTGTDVTLAERYLVRLTDQPRLDHQDRSLNSDRVASALTARVDRMRSMESSLAAAEVKRLEGLRDDDVTALELRAALLGVCLLLAVGISVQTARSMARPLAVLRRGGERVAADPVGEEPVVYTGRNDEFADVVRAVNRLRATAAELHERAVRAETAAGSEAAGSKRSADPAGEAGAAPLAAELAAVRERLTALTTEHERLLREHESVGGEPPERRQGASNGTFVHLGLRTLGLVERQLALIESMEHEEKEPERLASLFKLDHLATRMRRHSENLLLLAGSEHTTGHLEPVPLLDVLRAAVSEIERYERVEIATLPPHAQVSGSAADDISHLIAELVDNATAFSPPEAEVRLSGWMLENGEIMLSVQDEGIGSSPERLAELNAKLADGAFAAPEDDDALGMGLYVVARLAARHGVRVQLREQKQGGIAAVAVLPRALLPDRPVPGALAGARTATAGTAQPLPGTVAEANGNALPPRPDRARPAVTDAPDTGADATDGAAARTADVTETAPIPRITEDTVPPRAARGADAADTADDAATGVAGGAEAGEAAADPARDALVRAAGPYYVEPGDFREHSRTPDEAPAQAPEPAPASAPEDGTPPAPRTVTAKGLPKRTPQTVETGADVPRPRKGGLKADELRRRLGGFQQGARDGQRDAEAQIAAEQVAAGRSDGPADDRAEATDTGGTVEEARK</sequence>
<dbReference type="SUPFAM" id="SSF55874">
    <property type="entry name" value="ATPase domain of HSP90 chaperone/DNA topoisomerase II/histidine kinase"/>
    <property type="match status" value="1"/>
</dbReference>
<dbReference type="Pfam" id="PF08376">
    <property type="entry name" value="NIT"/>
    <property type="match status" value="1"/>
</dbReference>
<dbReference type="Proteomes" id="UP000198928">
    <property type="component" value="Unassembled WGS sequence"/>
</dbReference>
<dbReference type="Pfam" id="PF02518">
    <property type="entry name" value="HATPase_c"/>
    <property type="match status" value="1"/>
</dbReference>
<feature type="compositionally biased region" description="Low complexity" evidence="12">
    <location>
        <begin position="770"/>
        <end position="785"/>
    </location>
</feature>
<feature type="transmembrane region" description="Helical" evidence="13">
    <location>
        <begin position="34"/>
        <end position="54"/>
    </location>
</feature>
<dbReference type="SMART" id="SM00304">
    <property type="entry name" value="HAMP"/>
    <property type="match status" value="1"/>
</dbReference>
<keyword evidence="10 13" id="KW-1133">Transmembrane helix</keyword>
<dbReference type="InterPro" id="IPR003594">
    <property type="entry name" value="HATPase_dom"/>
</dbReference>
<evidence type="ECO:0000256" key="12">
    <source>
        <dbReference type="SAM" id="MobiDB-lite"/>
    </source>
</evidence>
<dbReference type="PANTHER" id="PTHR44936:SF9">
    <property type="entry name" value="SENSOR PROTEIN CREC"/>
    <property type="match status" value="1"/>
</dbReference>
<accession>A0A1I3V9M3</accession>
<evidence type="ECO:0000313" key="16">
    <source>
        <dbReference type="EMBL" id="SFJ91076.1"/>
    </source>
</evidence>
<dbReference type="AlphaFoldDB" id="A0A1I3V9M3"/>
<feature type="domain" description="Histidine kinase" evidence="14">
    <location>
        <begin position="472"/>
        <end position="686"/>
    </location>
</feature>
<evidence type="ECO:0000256" key="3">
    <source>
        <dbReference type="ARBA" id="ARBA00012438"/>
    </source>
</evidence>
<evidence type="ECO:0000256" key="1">
    <source>
        <dbReference type="ARBA" id="ARBA00000085"/>
    </source>
</evidence>
<gene>
    <name evidence="16" type="ORF">SAMN05192584_102171</name>
</gene>
<organism evidence="16 17">
    <name type="scientific">Streptomyces pini</name>
    <dbReference type="NCBI Taxonomy" id="1520580"/>
    <lineage>
        <taxon>Bacteria</taxon>
        <taxon>Bacillati</taxon>
        <taxon>Actinomycetota</taxon>
        <taxon>Actinomycetes</taxon>
        <taxon>Kitasatosporales</taxon>
        <taxon>Streptomycetaceae</taxon>
        <taxon>Streptomyces</taxon>
    </lineage>
</organism>
<evidence type="ECO:0000256" key="4">
    <source>
        <dbReference type="ARBA" id="ARBA00022553"/>
    </source>
</evidence>
<feature type="region of interest" description="Disordered" evidence="12">
    <location>
        <begin position="704"/>
        <end position="785"/>
    </location>
</feature>
<evidence type="ECO:0000256" key="11">
    <source>
        <dbReference type="ARBA" id="ARBA00023012"/>
    </source>
</evidence>
<keyword evidence="9" id="KW-0067">ATP-binding</keyword>
<keyword evidence="17" id="KW-1185">Reference proteome</keyword>
<reference evidence="17" key="1">
    <citation type="submission" date="2016-10" db="EMBL/GenBank/DDBJ databases">
        <authorList>
            <person name="Varghese N."/>
            <person name="Submissions S."/>
        </authorList>
    </citation>
    <scope>NUCLEOTIDE SEQUENCE [LARGE SCALE GENOMIC DNA]</scope>
    <source>
        <strain evidence="17">PL19</strain>
    </source>
</reference>
<dbReference type="GO" id="GO:0000160">
    <property type="term" value="P:phosphorelay signal transduction system"/>
    <property type="evidence" value="ECO:0007669"/>
    <property type="project" value="UniProtKB-KW"/>
</dbReference>
<dbReference type="Gene3D" id="6.10.340.10">
    <property type="match status" value="1"/>
</dbReference>
<dbReference type="GO" id="GO:0004673">
    <property type="term" value="F:protein histidine kinase activity"/>
    <property type="evidence" value="ECO:0007669"/>
    <property type="project" value="UniProtKB-EC"/>
</dbReference>
<dbReference type="EMBL" id="FOSG01000002">
    <property type="protein sequence ID" value="SFJ91076.1"/>
    <property type="molecule type" value="Genomic_DNA"/>
</dbReference>
<keyword evidence="13" id="KW-0472">Membrane</keyword>
<keyword evidence="7" id="KW-0547">Nucleotide-binding</keyword>
<dbReference type="RefSeq" id="WP_093847725.1">
    <property type="nucleotide sequence ID" value="NZ_FOSG01000002.1"/>
</dbReference>